<dbReference type="AlphaFoldDB" id="A0A8H5LL38"/>
<feature type="transmembrane region" description="Helical" evidence="6">
    <location>
        <begin position="262"/>
        <end position="287"/>
    </location>
</feature>
<feature type="transmembrane region" description="Helical" evidence="6">
    <location>
        <begin position="326"/>
        <end position="345"/>
    </location>
</feature>
<dbReference type="Gene3D" id="1.20.1250.20">
    <property type="entry name" value="MFS general substrate transporter like domains"/>
    <property type="match status" value="2"/>
</dbReference>
<organism evidence="8 9">
    <name type="scientific">Tetrapyrgos nigripes</name>
    <dbReference type="NCBI Taxonomy" id="182062"/>
    <lineage>
        <taxon>Eukaryota</taxon>
        <taxon>Fungi</taxon>
        <taxon>Dikarya</taxon>
        <taxon>Basidiomycota</taxon>
        <taxon>Agaricomycotina</taxon>
        <taxon>Agaricomycetes</taxon>
        <taxon>Agaricomycetidae</taxon>
        <taxon>Agaricales</taxon>
        <taxon>Marasmiineae</taxon>
        <taxon>Marasmiaceae</taxon>
        <taxon>Tetrapyrgos</taxon>
    </lineage>
</organism>
<feature type="transmembrane region" description="Helical" evidence="6">
    <location>
        <begin position="384"/>
        <end position="403"/>
    </location>
</feature>
<dbReference type="PANTHER" id="PTHR43791">
    <property type="entry name" value="PERMEASE-RELATED"/>
    <property type="match status" value="1"/>
</dbReference>
<dbReference type="GO" id="GO:0016020">
    <property type="term" value="C:membrane"/>
    <property type="evidence" value="ECO:0007669"/>
    <property type="project" value="UniProtKB-SubCell"/>
</dbReference>
<dbReference type="InterPro" id="IPR036259">
    <property type="entry name" value="MFS_trans_sf"/>
</dbReference>
<keyword evidence="2" id="KW-0813">Transport</keyword>
<feature type="transmembrane region" description="Helical" evidence="6">
    <location>
        <begin position="299"/>
        <end position="319"/>
    </location>
</feature>
<dbReference type="PROSITE" id="PS50850">
    <property type="entry name" value="MFS"/>
    <property type="match status" value="1"/>
</dbReference>
<dbReference type="GO" id="GO:0022857">
    <property type="term" value="F:transmembrane transporter activity"/>
    <property type="evidence" value="ECO:0007669"/>
    <property type="project" value="InterPro"/>
</dbReference>
<evidence type="ECO:0000313" key="8">
    <source>
        <dbReference type="EMBL" id="KAF5361251.1"/>
    </source>
</evidence>
<keyword evidence="3 6" id="KW-0812">Transmembrane</keyword>
<comment type="subcellular location">
    <subcellularLocation>
        <location evidence="1">Membrane</location>
        <topology evidence="1">Multi-pass membrane protein</topology>
    </subcellularLocation>
</comment>
<feature type="transmembrane region" description="Helical" evidence="6">
    <location>
        <begin position="157"/>
        <end position="178"/>
    </location>
</feature>
<dbReference type="InterPro" id="IPR020846">
    <property type="entry name" value="MFS_dom"/>
</dbReference>
<name>A0A8H5LL38_9AGAR</name>
<feature type="transmembrane region" description="Helical" evidence="6">
    <location>
        <begin position="122"/>
        <end position="145"/>
    </location>
</feature>
<dbReference type="FunFam" id="1.20.1250.20:FF:000057">
    <property type="entry name" value="MFS general substrate transporter"/>
    <property type="match status" value="1"/>
</dbReference>
<dbReference type="Pfam" id="PF07690">
    <property type="entry name" value="MFS_1"/>
    <property type="match status" value="1"/>
</dbReference>
<evidence type="ECO:0000256" key="1">
    <source>
        <dbReference type="ARBA" id="ARBA00004141"/>
    </source>
</evidence>
<feature type="domain" description="Major facilitator superfamily (MFS) profile" evidence="7">
    <location>
        <begin position="31"/>
        <end position="440"/>
    </location>
</feature>
<evidence type="ECO:0000256" key="2">
    <source>
        <dbReference type="ARBA" id="ARBA00022448"/>
    </source>
</evidence>
<gene>
    <name evidence="8" type="ORF">D9758_010304</name>
</gene>
<keyword evidence="4 6" id="KW-1133">Transmembrane helix</keyword>
<feature type="transmembrane region" description="Helical" evidence="6">
    <location>
        <begin position="97"/>
        <end position="116"/>
    </location>
</feature>
<dbReference type="SUPFAM" id="SSF103473">
    <property type="entry name" value="MFS general substrate transporter"/>
    <property type="match status" value="1"/>
</dbReference>
<accession>A0A8H5LL38</accession>
<evidence type="ECO:0000256" key="3">
    <source>
        <dbReference type="ARBA" id="ARBA00022692"/>
    </source>
</evidence>
<dbReference type="InterPro" id="IPR011701">
    <property type="entry name" value="MFS"/>
</dbReference>
<evidence type="ECO:0000256" key="6">
    <source>
        <dbReference type="SAM" id="Phobius"/>
    </source>
</evidence>
<evidence type="ECO:0000313" key="9">
    <source>
        <dbReference type="Proteomes" id="UP000559256"/>
    </source>
</evidence>
<dbReference type="PANTHER" id="PTHR43791:SF85">
    <property type="entry name" value="TRANSPORTER, PUTATIVE (AFU_ORTHOLOGUE AFUA_6G00710)-RELATED"/>
    <property type="match status" value="1"/>
</dbReference>
<feature type="transmembrane region" description="Helical" evidence="6">
    <location>
        <begin position="190"/>
        <end position="212"/>
    </location>
</feature>
<feature type="transmembrane region" description="Helical" evidence="6">
    <location>
        <begin position="415"/>
        <end position="436"/>
    </location>
</feature>
<dbReference type="OrthoDB" id="2985014at2759"/>
<feature type="transmembrane region" description="Helical" evidence="6">
    <location>
        <begin position="26"/>
        <end position="44"/>
    </location>
</feature>
<protein>
    <recommendedName>
        <fullName evidence="7">Major facilitator superfamily (MFS) profile domain-containing protein</fullName>
    </recommendedName>
</protein>
<keyword evidence="9" id="KW-1185">Reference proteome</keyword>
<feature type="transmembrane region" description="Helical" evidence="6">
    <location>
        <begin position="68"/>
        <end position="90"/>
    </location>
</feature>
<dbReference type="FunFam" id="1.20.1250.20:FF:000013">
    <property type="entry name" value="MFS general substrate transporter"/>
    <property type="match status" value="1"/>
</dbReference>
<proteinExistence type="predicted"/>
<evidence type="ECO:0000256" key="4">
    <source>
        <dbReference type="ARBA" id="ARBA00022989"/>
    </source>
</evidence>
<evidence type="ECO:0000259" key="7">
    <source>
        <dbReference type="PROSITE" id="PS50850"/>
    </source>
</evidence>
<feature type="transmembrane region" description="Helical" evidence="6">
    <location>
        <begin position="351"/>
        <end position="372"/>
    </location>
</feature>
<dbReference type="Proteomes" id="UP000559256">
    <property type="component" value="Unassembled WGS sequence"/>
</dbReference>
<keyword evidence="5 6" id="KW-0472">Membrane</keyword>
<comment type="caution">
    <text evidence="8">The sequence shown here is derived from an EMBL/GenBank/DDBJ whole genome shotgun (WGS) entry which is preliminary data.</text>
</comment>
<dbReference type="EMBL" id="JAACJM010000041">
    <property type="protein sequence ID" value="KAF5361251.1"/>
    <property type="molecule type" value="Genomic_DNA"/>
</dbReference>
<evidence type="ECO:0000256" key="5">
    <source>
        <dbReference type="ARBA" id="ARBA00023136"/>
    </source>
</evidence>
<sequence length="491" mass="54435">MSTTKDRLAEPGSTVDTEEQRKAIRILDLTILPVMAVFYLLSFLDRTKMGNARVAGLQKDLGINDKQYALAIIALQVPFILVELSSNLLLRKVAPQLLMPSILTIWGIIVVLHGFVTSYPGLIIVRAILGVMEGPMVPGIVLYLSGFYTRRELAFRIAIFLSSGSLAGAFSGLLAAAIQNMDGIGGKSGWRWIYILEGIFSTLVGILGFYLVPNTPDDLKYLSARQKWLIVSRLQQDQPTHLNDHDHFSLQQIIASICSPHVICVFFMFYMTGTHVFGLALFLPFMVHQLGFSSIKSQLLSVGPFVGGFIVTLFSAFWSDWYNIRAIPIMITYSFAVVGYLMYFATDVKYGSLYLIAAGVFGTSPVLFAWMGNNSEPHYRRATSGRLGFIALNVGGITSTWIYPSNEAPSFKKATVINLVFAVLIILSAGLNALLLHRANSLKEKKREELLAPYIGAQIGNGEDQGKTEKYEMSKAWNELGDRHPDFLYTI</sequence>
<reference evidence="8 9" key="1">
    <citation type="journal article" date="2020" name="ISME J.">
        <title>Uncovering the hidden diversity of litter-decomposition mechanisms in mushroom-forming fungi.</title>
        <authorList>
            <person name="Floudas D."/>
            <person name="Bentzer J."/>
            <person name="Ahren D."/>
            <person name="Johansson T."/>
            <person name="Persson P."/>
            <person name="Tunlid A."/>
        </authorList>
    </citation>
    <scope>NUCLEOTIDE SEQUENCE [LARGE SCALE GENOMIC DNA]</scope>
    <source>
        <strain evidence="8 9">CBS 291.85</strain>
    </source>
</reference>